<organism evidence="1 2">
    <name type="scientific">Pristionchus mayeri</name>
    <dbReference type="NCBI Taxonomy" id="1317129"/>
    <lineage>
        <taxon>Eukaryota</taxon>
        <taxon>Metazoa</taxon>
        <taxon>Ecdysozoa</taxon>
        <taxon>Nematoda</taxon>
        <taxon>Chromadorea</taxon>
        <taxon>Rhabditida</taxon>
        <taxon>Rhabditina</taxon>
        <taxon>Diplogasteromorpha</taxon>
        <taxon>Diplogasteroidea</taxon>
        <taxon>Neodiplogasteridae</taxon>
        <taxon>Pristionchus</taxon>
    </lineage>
</organism>
<evidence type="ECO:0000313" key="1">
    <source>
        <dbReference type="EMBL" id="GMR51222.1"/>
    </source>
</evidence>
<comment type="caution">
    <text evidence="1">The sequence shown here is derived from an EMBL/GenBank/DDBJ whole genome shotgun (WGS) entry which is preliminary data.</text>
</comment>
<dbReference type="Proteomes" id="UP001328107">
    <property type="component" value="Unassembled WGS sequence"/>
</dbReference>
<evidence type="ECO:0000313" key="2">
    <source>
        <dbReference type="Proteomes" id="UP001328107"/>
    </source>
</evidence>
<dbReference type="EMBL" id="BTRK01000005">
    <property type="protein sequence ID" value="GMR51222.1"/>
    <property type="molecule type" value="Genomic_DNA"/>
</dbReference>
<gene>
    <name evidence="1" type="ORF">PMAYCL1PPCAC_21417</name>
</gene>
<evidence type="ECO:0008006" key="3">
    <source>
        <dbReference type="Google" id="ProtNLM"/>
    </source>
</evidence>
<reference evidence="2" key="1">
    <citation type="submission" date="2022-10" db="EMBL/GenBank/DDBJ databases">
        <title>Genome assembly of Pristionchus species.</title>
        <authorList>
            <person name="Yoshida K."/>
            <person name="Sommer R.J."/>
        </authorList>
    </citation>
    <scope>NUCLEOTIDE SEQUENCE [LARGE SCALE GENOMIC DNA]</scope>
    <source>
        <strain evidence="2">RS5460</strain>
    </source>
</reference>
<name>A0AAN5I3Z2_9BILA</name>
<feature type="non-terminal residue" evidence="1">
    <location>
        <position position="1"/>
    </location>
</feature>
<proteinExistence type="predicted"/>
<sequence length="333" mass="38533">CPARHPSNFPRFFVPISLHSEMEQLPKELVWNIFGRAPEEAFNLRLVSKTIKLSVDELAIRSIATPCTNEITLWQEGQASIVISNIFLLGYILRDFETIRKFSKIFWENSPTLSYQWKTRKATLPAMEFLRGFIGKRVRKARLCGCDFRNYAKILNGVHVEHLKIAFEILSEGELSGMQHFMGGREIPQITISMSHVFLDDPETFLHYISSNFRSIHIDQTMLTCEDDDSTSFILGMHPSGWVPVILDMFNNKMDKLLISTKHTNWNGAAFIDSIIQMLPRLGQRIWLEMSSGFLDHEPFRNVHNDYVIQVTEPGIRQVLSIKHMSRVEEQFE</sequence>
<accession>A0AAN5I3Z2</accession>
<protein>
    <recommendedName>
        <fullName evidence="3">F-box domain-containing protein</fullName>
    </recommendedName>
</protein>
<keyword evidence="2" id="KW-1185">Reference proteome</keyword>
<dbReference type="AlphaFoldDB" id="A0AAN5I3Z2"/>